<protein>
    <submittedName>
        <fullName evidence="2">Uncharacterized protein</fullName>
    </submittedName>
</protein>
<evidence type="ECO:0000313" key="2">
    <source>
        <dbReference type="EMBL" id="CCV64876.1"/>
    </source>
</evidence>
<dbReference type="AlphaFoldDB" id="U4KSA6"/>
<accession>U4KSA6</accession>
<dbReference type="EMBL" id="FO681347">
    <property type="protein sequence ID" value="CCV64876.1"/>
    <property type="molecule type" value="Genomic_DNA"/>
</dbReference>
<keyword evidence="3" id="KW-1185">Reference proteome</keyword>
<dbReference type="HOGENOM" id="CLU_1567284_0_0_14"/>
<evidence type="ECO:0000256" key="1">
    <source>
        <dbReference type="SAM" id="SignalP"/>
    </source>
</evidence>
<dbReference type="Proteomes" id="UP000032740">
    <property type="component" value="Chromosome"/>
</dbReference>
<feature type="chain" id="PRO_5004651383" evidence="1">
    <location>
        <begin position="26"/>
        <end position="171"/>
    </location>
</feature>
<organism evidence="2 3">
    <name type="scientific">Alteracholeplasma palmae (strain ATCC 49389 / J233)</name>
    <name type="common">Acholeplasma palmae</name>
    <dbReference type="NCBI Taxonomy" id="1318466"/>
    <lineage>
        <taxon>Bacteria</taxon>
        <taxon>Bacillati</taxon>
        <taxon>Mycoplasmatota</taxon>
        <taxon>Mollicutes</taxon>
        <taxon>Acholeplasmatales</taxon>
        <taxon>Acholeplasmataceae</taxon>
        <taxon>Acholeplasma</taxon>
    </lineage>
</organism>
<feature type="signal peptide" evidence="1">
    <location>
        <begin position="1"/>
        <end position="25"/>
    </location>
</feature>
<name>U4KSA6_ALTPJ</name>
<gene>
    <name evidence="2" type="ORF">BN85412990</name>
</gene>
<evidence type="ECO:0000313" key="3">
    <source>
        <dbReference type="Proteomes" id="UP000032740"/>
    </source>
</evidence>
<keyword evidence="1" id="KW-0732">Signal</keyword>
<reference evidence="2 3" key="1">
    <citation type="journal article" date="2013" name="J. Mol. Microbiol. Biotechnol.">
        <title>Analysis of the Complete Genomes of Acholeplasma brassicae , A. palmae and A. laidlawii and Their Comparison to the Obligate Parasites from ' Candidatus Phytoplasma'.</title>
        <authorList>
            <person name="Kube M."/>
            <person name="Siewert C."/>
            <person name="Migdoll A.M."/>
            <person name="Duduk B."/>
            <person name="Holz S."/>
            <person name="Rabus R."/>
            <person name="Seemuller E."/>
            <person name="Mitrovic J."/>
            <person name="Muller I."/>
            <person name="Buttner C."/>
            <person name="Reinhardt R."/>
        </authorList>
    </citation>
    <scope>NUCLEOTIDE SEQUENCE [LARGE SCALE GENOMIC DNA]</scope>
    <source>
        <strain evidence="2 3">J233</strain>
    </source>
</reference>
<dbReference type="RefSeq" id="WP_030003759.1">
    <property type="nucleotide sequence ID" value="NC_022538.1"/>
</dbReference>
<dbReference type="STRING" id="1318466.BN85412990"/>
<proteinExistence type="predicted"/>
<sequence>MKNKKLFLPIVIMLLLLTLTGGAYAYWASSINGANTNTSNNLNIGQAGVVTTQVTVNGTANTQTLVPVGREVSGETVSKITTSFQMNWTGSGAEGVAGTISYEIVSVTNSENQTLENLFTLKNLSSSELVVGTPKTVTLDIEFTDEPSTAAEYAKIAGKQITLTIKFTVTP</sequence>
<dbReference type="KEGG" id="apal:BN85412990"/>